<reference evidence="4 5" key="1">
    <citation type="submission" date="2023-09" db="EMBL/GenBank/DDBJ databases">
        <title>Genomes of two closely related lineages of the louse Polyplax serrata with different host specificities.</title>
        <authorList>
            <person name="Martinu J."/>
            <person name="Tarabai H."/>
            <person name="Stefka J."/>
            <person name="Hypsa V."/>
        </authorList>
    </citation>
    <scope>NUCLEOTIDE SEQUENCE [LARGE SCALE GENOMIC DNA]</scope>
    <source>
        <strain evidence="4">98ZLc_SE</strain>
    </source>
</reference>
<dbReference type="InterPro" id="IPR013087">
    <property type="entry name" value="Znf_C2H2_type"/>
</dbReference>
<feature type="domain" description="C2H2-type" evidence="3">
    <location>
        <begin position="88"/>
        <end position="115"/>
    </location>
</feature>
<evidence type="ECO:0000256" key="1">
    <source>
        <dbReference type="PROSITE-ProRule" id="PRU00042"/>
    </source>
</evidence>
<dbReference type="SUPFAM" id="SSF57667">
    <property type="entry name" value="beta-beta-alpha zinc fingers"/>
    <property type="match status" value="1"/>
</dbReference>
<evidence type="ECO:0000256" key="2">
    <source>
        <dbReference type="SAM" id="MobiDB-lite"/>
    </source>
</evidence>
<organism evidence="4 5">
    <name type="scientific">Polyplax serrata</name>
    <name type="common">Common mouse louse</name>
    <dbReference type="NCBI Taxonomy" id="468196"/>
    <lineage>
        <taxon>Eukaryota</taxon>
        <taxon>Metazoa</taxon>
        <taxon>Ecdysozoa</taxon>
        <taxon>Arthropoda</taxon>
        <taxon>Hexapoda</taxon>
        <taxon>Insecta</taxon>
        <taxon>Pterygota</taxon>
        <taxon>Neoptera</taxon>
        <taxon>Paraneoptera</taxon>
        <taxon>Psocodea</taxon>
        <taxon>Troctomorpha</taxon>
        <taxon>Phthiraptera</taxon>
        <taxon>Anoplura</taxon>
        <taxon>Polyplacidae</taxon>
        <taxon>Polyplax</taxon>
    </lineage>
</organism>
<proteinExistence type="predicted"/>
<feature type="domain" description="C2H2-type" evidence="3">
    <location>
        <begin position="62"/>
        <end position="89"/>
    </location>
</feature>
<evidence type="ECO:0000259" key="3">
    <source>
        <dbReference type="PROSITE" id="PS50157"/>
    </source>
</evidence>
<dbReference type="Proteomes" id="UP001359485">
    <property type="component" value="Unassembled WGS sequence"/>
</dbReference>
<evidence type="ECO:0000313" key="4">
    <source>
        <dbReference type="EMBL" id="KAK6632201.1"/>
    </source>
</evidence>
<dbReference type="Gene3D" id="3.30.160.60">
    <property type="entry name" value="Classic Zinc Finger"/>
    <property type="match status" value="1"/>
</dbReference>
<keyword evidence="1" id="KW-0479">Metal-binding</keyword>
<gene>
    <name evidence="4" type="ORF">RUM44_007232</name>
</gene>
<keyword evidence="1" id="KW-0863">Zinc-finger</keyword>
<dbReference type="EMBL" id="JAWJWF010000005">
    <property type="protein sequence ID" value="KAK6632201.1"/>
    <property type="molecule type" value="Genomic_DNA"/>
</dbReference>
<dbReference type="SMART" id="SM00355">
    <property type="entry name" value="ZnF_C2H2"/>
    <property type="match status" value="2"/>
</dbReference>
<dbReference type="InterPro" id="IPR036236">
    <property type="entry name" value="Znf_C2H2_sf"/>
</dbReference>
<sequence>MTRLEREGSAPSTRFQREANAKAGPQAGHKLEGTASYRLRGLPLFFEPKVTLTIPKTKKKPLKCIKCSREFNHRASLEAHSRVHENEIECHICGGIFSSDYAVICHLQFAHKDKE</sequence>
<keyword evidence="1" id="KW-0862">Zinc</keyword>
<feature type="region of interest" description="Disordered" evidence="2">
    <location>
        <begin position="1"/>
        <end position="32"/>
    </location>
</feature>
<keyword evidence="5" id="KW-1185">Reference proteome</keyword>
<name>A0ABR1B043_POLSC</name>
<protein>
    <recommendedName>
        <fullName evidence="3">C2H2-type domain-containing protein</fullName>
    </recommendedName>
</protein>
<dbReference type="PROSITE" id="PS50157">
    <property type="entry name" value="ZINC_FINGER_C2H2_2"/>
    <property type="match status" value="2"/>
</dbReference>
<dbReference type="PROSITE" id="PS00028">
    <property type="entry name" value="ZINC_FINGER_C2H2_1"/>
    <property type="match status" value="2"/>
</dbReference>
<comment type="caution">
    <text evidence="4">The sequence shown here is derived from an EMBL/GenBank/DDBJ whole genome shotgun (WGS) entry which is preliminary data.</text>
</comment>
<evidence type="ECO:0000313" key="5">
    <source>
        <dbReference type="Proteomes" id="UP001359485"/>
    </source>
</evidence>
<accession>A0ABR1B043</accession>